<dbReference type="EMBL" id="KB733494">
    <property type="protein sequence ID" value="ENH98974.1"/>
    <property type="molecule type" value="Genomic_DNA"/>
</dbReference>
<proteinExistence type="predicted"/>
<dbReference type="Proteomes" id="UP000012338">
    <property type="component" value="Unassembled WGS sequence"/>
</dbReference>
<reference evidence="2" key="2">
    <citation type="journal article" date="2013" name="PLoS Genet.">
        <title>Comparative genome structure, secondary metabolite, and effector coding capacity across Cochliobolus pathogens.</title>
        <authorList>
            <person name="Condon B.J."/>
            <person name="Leng Y."/>
            <person name="Wu D."/>
            <person name="Bushley K.E."/>
            <person name="Ohm R.A."/>
            <person name="Otillar R."/>
            <person name="Martin J."/>
            <person name="Schackwitz W."/>
            <person name="Grimwood J."/>
            <person name="MohdZainudin N."/>
            <person name="Xue C."/>
            <person name="Wang R."/>
            <person name="Manning V.A."/>
            <person name="Dhillon B."/>
            <person name="Tu Z.J."/>
            <person name="Steffenson B.J."/>
            <person name="Salamov A."/>
            <person name="Sun H."/>
            <person name="Lowry S."/>
            <person name="LaButti K."/>
            <person name="Han J."/>
            <person name="Copeland A."/>
            <person name="Lindquist E."/>
            <person name="Barry K."/>
            <person name="Schmutz J."/>
            <person name="Baker S.E."/>
            <person name="Ciuffetti L.M."/>
            <person name="Grigoriev I.V."/>
            <person name="Zhong S."/>
            <person name="Turgeon B.G."/>
        </authorList>
    </citation>
    <scope>NUCLEOTIDE SEQUENCE [LARGE SCALE GENOMIC DNA]</scope>
    <source>
        <strain evidence="2">C4 / ATCC 48331 / race T</strain>
    </source>
</reference>
<name>N4WIB5_COCH4</name>
<protein>
    <submittedName>
        <fullName evidence="1">Uncharacterized protein</fullName>
    </submittedName>
</protein>
<keyword evidence="2" id="KW-1185">Reference proteome</keyword>
<dbReference type="HOGENOM" id="CLU_3037859_0_0_1"/>
<evidence type="ECO:0000313" key="1">
    <source>
        <dbReference type="EMBL" id="ENH98974.1"/>
    </source>
</evidence>
<sequence length="55" mass="6754">YPDKLISKWTTAMDRSRYLADSEAKYKLYFELLYQKITEYQLEARDIYNMDEKGF</sequence>
<feature type="non-terminal residue" evidence="1">
    <location>
        <position position="55"/>
    </location>
</feature>
<feature type="non-terminal residue" evidence="1">
    <location>
        <position position="1"/>
    </location>
</feature>
<dbReference type="OrthoDB" id="3780530at2759"/>
<dbReference type="AlphaFoldDB" id="N4WIB5"/>
<reference evidence="1 2" key="1">
    <citation type="journal article" date="2012" name="PLoS Pathog.">
        <title>Diverse lifestyles and strategies of plant pathogenesis encoded in the genomes of eighteen Dothideomycetes fungi.</title>
        <authorList>
            <person name="Ohm R.A."/>
            <person name="Feau N."/>
            <person name="Henrissat B."/>
            <person name="Schoch C.L."/>
            <person name="Horwitz B.A."/>
            <person name="Barry K.W."/>
            <person name="Condon B.J."/>
            <person name="Copeland A.C."/>
            <person name="Dhillon B."/>
            <person name="Glaser F."/>
            <person name="Hesse C.N."/>
            <person name="Kosti I."/>
            <person name="LaButti K."/>
            <person name="Lindquist E.A."/>
            <person name="Lucas S."/>
            <person name="Salamov A.A."/>
            <person name="Bradshaw R.E."/>
            <person name="Ciuffetti L."/>
            <person name="Hamelin R.C."/>
            <person name="Kema G.H.J."/>
            <person name="Lawrence C."/>
            <person name="Scott J.A."/>
            <person name="Spatafora J.W."/>
            <person name="Turgeon B.G."/>
            <person name="de Wit P.J.G.M."/>
            <person name="Zhong S."/>
            <person name="Goodwin S.B."/>
            <person name="Grigoriev I.V."/>
        </authorList>
    </citation>
    <scope>NUCLEOTIDE SEQUENCE [LARGE SCALE GENOMIC DNA]</scope>
    <source>
        <strain evidence="2">C4 / ATCC 48331 / race T</strain>
    </source>
</reference>
<organism evidence="1 2">
    <name type="scientific">Cochliobolus heterostrophus (strain C4 / ATCC 48331 / race T)</name>
    <name type="common">Southern corn leaf blight fungus</name>
    <name type="synonym">Bipolaris maydis</name>
    <dbReference type="NCBI Taxonomy" id="665024"/>
    <lineage>
        <taxon>Eukaryota</taxon>
        <taxon>Fungi</taxon>
        <taxon>Dikarya</taxon>
        <taxon>Ascomycota</taxon>
        <taxon>Pezizomycotina</taxon>
        <taxon>Dothideomycetes</taxon>
        <taxon>Pleosporomycetidae</taxon>
        <taxon>Pleosporales</taxon>
        <taxon>Pleosporineae</taxon>
        <taxon>Pleosporaceae</taxon>
        <taxon>Bipolaris</taxon>
    </lineage>
</organism>
<gene>
    <name evidence="1" type="ORF">COCC4DRAFT_99186</name>
</gene>
<evidence type="ECO:0000313" key="2">
    <source>
        <dbReference type="Proteomes" id="UP000012338"/>
    </source>
</evidence>
<accession>N4WIB5</accession>